<feature type="transmembrane region" description="Helical" evidence="5">
    <location>
        <begin position="380"/>
        <end position="398"/>
    </location>
</feature>
<dbReference type="GO" id="GO:0016020">
    <property type="term" value="C:membrane"/>
    <property type="evidence" value="ECO:0007669"/>
    <property type="project" value="UniProtKB-SubCell"/>
</dbReference>
<reference evidence="7 8" key="2">
    <citation type="journal article" date="2012" name="PLoS Pathog.">
        <title>Diverse lifestyles and strategies of plant pathogenesis encoded in the genomes of eighteen Dothideomycetes fungi.</title>
        <authorList>
            <person name="Ohm R.A."/>
            <person name="Feau N."/>
            <person name="Henrissat B."/>
            <person name="Schoch C.L."/>
            <person name="Horwitz B.A."/>
            <person name="Barry K.W."/>
            <person name="Condon B.J."/>
            <person name="Copeland A.C."/>
            <person name="Dhillon B."/>
            <person name="Glaser F."/>
            <person name="Hesse C.N."/>
            <person name="Kosti I."/>
            <person name="LaButti K."/>
            <person name="Lindquist E.A."/>
            <person name="Lucas S."/>
            <person name="Salamov A.A."/>
            <person name="Bradshaw R.E."/>
            <person name="Ciuffetti L."/>
            <person name="Hamelin R.C."/>
            <person name="Kema G.H.J."/>
            <person name="Lawrence C."/>
            <person name="Scott J.A."/>
            <person name="Spatafora J.W."/>
            <person name="Turgeon B.G."/>
            <person name="de Wit P.J.G.M."/>
            <person name="Zhong S."/>
            <person name="Goodwin S.B."/>
            <person name="Grigoriev I.V."/>
        </authorList>
    </citation>
    <scope>NUCLEOTIDE SEQUENCE [LARGE SCALE GENOMIC DNA]</scope>
    <source>
        <strain evidence="8">NZE10 / CBS 128990</strain>
    </source>
</reference>
<evidence type="ECO:0000256" key="1">
    <source>
        <dbReference type="ARBA" id="ARBA00004141"/>
    </source>
</evidence>
<reference evidence="8" key="1">
    <citation type="journal article" date="2012" name="PLoS Genet.">
        <title>The genomes of the fungal plant pathogens Cladosporium fulvum and Dothistroma septosporum reveal adaptation to different hosts and lifestyles but also signatures of common ancestry.</title>
        <authorList>
            <person name="de Wit P.J.G.M."/>
            <person name="van der Burgt A."/>
            <person name="Oekmen B."/>
            <person name="Stergiopoulos I."/>
            <person name="Abd-Elsalam K.A."/>
            <person name="Aerts A.L."/>
            <person name="Bahkali A.H."/>
            <person name="Beenen H.G."/>
            <person name="Chettri P."/>
            <person name="Cox M.P."/>
            <person name="Datema E."/>
            <person name="de Vries R.P."/>
            <person name="Dhillon B."/>
            <person name="Ganley A.R."/>
            <person name="Griffiths S.A."/>
            <person name="Guo Y."/>
            <person name="Hamelin R.C."/>
            <person name="Henrissat B."/>
            <person name="Kabir M.S."/>
            <person name="Jashni M.K."/>
            <person name="Kema G."/>
            <person name="Klaubauf S."/>
            <person name="Lapidus A."/>
            <person name="Levasseur A."/>
            <person name="Lindquist E."/>
            <person name="Mehrabi R."/>
            <person name="Ohm R.A."/>
            <person name="Owen T.J."/>
            <person name="Salamov A."/>
            <person name="Schwelm A."/>
            <person name="Schijlen E."/>
            <person name="Sun H."/>
            <person name="van den Burg H.A."/>
            <person name="van Ham R.C.H.J."/>
            <person name="Zhang S."/>
            <person name="Goodwin S.B."/>
            <person name="Grigoriev I.V."/>
            <person name="Collemare J."/>
            <person name="Bradshaw R.E."/>
        </authorList>
    </citation>
    <scope>NUCLEOTIDE SEQUENCE [LARGE SCALE GENOMIC DNA]</scope>
    <source>
        <strain evidence="8">NZE10 / CBS 128990</strain>
    </source>
</reference>
<feature type="domain" description="Wax synthase" evidence="6">
    <location>
        <begin position="289"/>
        <end position="360"/>
    </location>
</feature>
<dbReference type="AlphaFoldDB" id="N1PJR2"/>
<dbReference type="OrthoDB" id="1077582at2759"/>
<sequence length="466" mass="52648">MRPQHVQDAYLELVTTITPGPQSITYFLPLMLLIAGLLIPPHVLSHNALATLILPVSIASTVHAWLSMGSLDVVSVDTLWWTLFFLVFRDPREDFRRLVDAAENNEDQGMVTSMSIDRASTDYQTGQCPATAEHGYPERFRRRLQWVLFLIQERLLTSWKTGERSHDAKVLPPYIKQSRRTFIISILVVLGPALILTMPLALQLGAHDPFFSAPGQSLSMPLAIPGSDVPTMVAILQQAVPTLFLRPLTLGLYLYSLMIILFLPPFLLPVLLTFLIPSGHTARWSPHTWPRPHFGPFSTVLDHGLRGLWGRWWHQQMRHAVSEPGRWLSAKLGLQRNGLPRYAMICCSAFLLSGLTHAGLVPAQPRWAKLYEPWELRLRFAAFFWIQPAGILAEMIVVEPMLQRLAGAAPYPSTKTIVRMLRVCWVLVFMCLALTFLHDPFIELGYWKIWPPAFLAAGFQSNLGVD</sequence>
<keyword evidence="8" id="KW-1185">Reference proteome</keyword>
<keyword evidence="4 5" id="KW-0472">Membrane</keyword>
<comment type="subcellular location">
    <subcellularLocation>
        <location evidence="1">Membrane</location>
        <topology evidence="1">Multi-pass membrane protein</topology>
    </subcellularLocation>
</comment>
<evidence type="ECO:0000313" key="7">
    <source>
        <dbReference type="EMBL" id="EME41561.1"/>
    </source>
</evidence>
<keyword evidence="3 5" id="KW-1133">Transmembrane helix</keyword>
<feature type="transmembrane region" description="Helical" evidence="5">
    <location>
        <begin position="419"/>
        <end position="437"/>
    </location>
</feature>
<accession>N1PJR2</accession>
<organism evidence="7 8">
    <name type="scientific">Dothistroma septosporum (strain NZE10 / CBS 128990)</name>
    <name type="common">Red band needle blight fungus</name>
    <name type="synonym">Mycosphaerella pini</name>
    <dbReference type="NCBI Taxonomy" id="675120"/>
    <lineage>
        <taxon>Eukaryota</taxon>
        <taxon>Fungi</taxon>
        <taxon>Dikarya</taxon>
        <taxon>Ascomycota</taxon>
        <taxon>Pezizomycotina</taxon>
        <taxon>Dothideomycetes</taxon>
        <taxon>Dothideomycetidae</taxon>
        <taxon>Mycosphaerellales</taxon>
        <taxon>Mycosphaerellaceae</taxon>
        <taxon>Dothistroma</taxon>
    </lineage>
</organism>
<dbReference type="EMBL" id="KB446542">
    <property type="protein sequence ID" value="EME41561.1"/>
    <property type="molecule type" value="Genomic_DNA"/>
</dbReference>
<evidence type="ECO:0000259" key="6">
    <source>
        <dbReference type="Pfam" id="PF13813"/>
    </source>
</evidence>
<feature type="transmembrane region" description="Helical" evidence="5">
    <location>
        <begin position="252"/>
        <end position="276"/>
    </location>
</feature>
<protein>
    <recommendedName>
        <fullName evidence="6">Wax synthase domain-containing protein</fullName>
    </recommendedName>
</protein>
<evidence type="ECO:0000256" key="5">
    <source>
        <dbReference type="SAM" id="Phobius"/>
    </source>
</evidence>
<keyword evidence="2 5" id="KW-0812">Transmembrane</keyword>
<evidence type="ECO:0000256" key="3">
    <source>
        <dbReference type="ARBA" id="ARBA00022989"/>
    </source>
</evidence>
<dbReference type="Pfam" id="PF13813">
    <property type="entry name" value="MBOAT_2"/>
    <property type="match status" value="1"/>
</dbReference>
<gene>
    <name evidence="7" type="ORF">DOTSEDRAFT_73854</name>
</gene>
<dbReference type="InterPro" id="IPR032805">
    <property type="entry name" value="Wax_synthase_dom"/>
</dbReference>
<dbReference type="eggNOG" id="ENOG502TG71">
    <property type="taxonomic scope" value="Eukaryota"/>
</dbReference>
<evidence type="ECO:0000256" key="2">
    <source>
        <dbReference type="ARBA" id="ARBA00022692"/>
    </source>
</evidence>
<feature type="transmembrane region" description="Helical" evidence="5">
    <location>
        <begin position="342"/>
        <end position="360"/>
    </location>
</feature>
<evidence type="ECO:0000313" key="8">
    <source>
        <dbReference type="Proteomes" id="UP000016933"/>
    </source>
</evidence>
<proteinExistence type="predicted"/>
<name>N1PJR2_DOTSN</name>
<feature type="transmembrane region" description="Helical" evidence="5">
    <location>
        <begin position="26"/>
        <end position="44"/>
    </location>
</feature>
<dbReference type="HOGENOM" id="CLU_719579_0_0_1"/>
<dbReference type="OMA" id="WWHQQMR"/>
<evidence type="ECO:0000256" key="4">
    <source>
        <dbReference type="ARBA" id="ARBA00023136"/>
    </source>
</evidence>
<feature type="transmembrane region" description="Helical" evidence="5">
    <location>
        <begin position="182"/>
        <end position="202"/>
    </location>
</feature>
<dbReference type="Proteomes" id="UP000016933">
    <property type="component" value="Unassembled WGS sequence"/>
</dbReference>
<feature type="transmembrane region" description="Helical" evidence="5">
    <location>
        <begin position="64"/>
        <end position="88"/>
    </location>
</feature>